<protein>
    <recommendedName>
        <fullName evidence="3">YkgJ family cysteine cluster protein</fullName>
    </recommendedName>
</protein>
<organism evidence="1 2">
    <name type="scientific">Rhizobium daejeonense</name>
    <dbReference type="NCBI Taxonomy" id="240521"/>
    <lineage>
        <taxon>Bacteria</taxon>
        <taxon>Pseudomonadati</taxon>
        <taxon>Pseudomonadota</taxon>
        <taxon>Alphaproteobacteria</taxon>
        <taxon>Hyphomicrobiales</taxon>
        <taxon>Rhizobiaceae</taxon>
        <taxon>Rhizobium/Agrobacterium group</taxon>
        <taxon>Rhizobium</taxon>
    </lineage>
</organism>
<dbReference type="EMBL" id="JAAKZH010000001">
    <property type="protein sequence ID" value="NGO62214.1"/>
    <property type="molecule type" value="Genomic_DNA"/>
</dbReference>
<dbReference type="Proteomes" id="UP000477849">
    <property type="component" value="Unassembled WGS sequence"/>
</dbReference>
<evidence type="ECO:0000313" key="1">
    <source>
        <dbReference type="EMBL" id="NGO62214.1"/>
    </source>
</evidence>
<accession>A0A6M1RL27</accession>
<proteinExistence type="predicted"/>
<dbReference type="InterPro" id="IPR052572">
    <property type="entry name" value="UPF0153_domain"/>
</dbReference>
<gene>
    <name evidence="1" type="ORF">G6N76_00895</name>
</gene>
<comment type="caution">
    <text evidence="1">The sequence shown here is derived from an EMBL/GenBank/DDBJ whole genome shotgun (WGS) entry which is preliminary data.</text>
</comment>
<name>A0A6M1RL27_9HYPH</name>
<evidence type="ECO:0008006" key="3">
    <source>
        <dbReference type="Google" id="ProtNLM"/>
    </source>
</evidence>
<keyword evidence="2" id="KW-1185">Reference proteome</keyword>
<dbReference type="RefSeq" id="WP_163900823.1">
    <property type="nucleotide sequence ID" value="NZ_CP048427.1"/>
</dbReference>
<reference evidence="1 2" key="1">
    <citation type="submission" date="2020-02" db="EMBL/GenBank/DDBJ databases">
        <title>Genome sequence of the type strain CCBAU10050 of Rhizobium daejeonense.</title>
        <authorList>
            <person name="Gao J."/>
            <person name="Sun J."/>
        </authorList>
    </citation>
    <scope>NUCLEOTIDE SEQUENCE [LARGE SCALE GENOMIC DNA]</scope>
    <source>
        <strain evidence="1 2">CCBAU10050</strain>
    </source>
</reference>
<dbReference type="PANTHER" id="PTHR36931:SF1">
    <property type="entry name" value="UPF0153 PROTEIN YEIW"/>
    <property type="match status" value="1"/>
</dbReference>
<dbReference type="PANTHER" id="PTHR36931">
    <property type="entry name" value="UPF0153 PROTEIN YEIW"/>
    <property type="match status" value="1"/>
</dbReference>
<evidence type="ECO:0000313" key="2">
    <source>
        <dbReference type="Proteomes" id="UP000477849"/>
    </source>
</evidence>
<sequence>MTMDMDAAPAVKERACGSCTLCCYLPDIDELDKPANTFCRHCIAGTGCSAYEKRPATCRDFLCAWMSDALLDDAWEPSRCHMMVYRQGKQITVLVDPEHPEVWMREPYRDRLHAWAREARAEGGYVIVYAGDALSVIAGD</sequence>
<dbReference type="AlphaFoldDB" id="A0A6M1RL27"/>